<dbReference type="EC" id="5.6.2.4" evidence="13 15"/>
<evidence type="ECO:0000256" key="7">
    <source>
        <dbReference type="ARBA" id="ARBA00022840"/>
    </source>
</evidence>
<dbReference type="GO" id="GO:0006310">
    <property type="term" value="P:DNA recombination"/>
    <property type="evidence" value="ECO:0007669"/>
    <property type="project" value="UniProtKB-UniRule"/>
</dbReference>
<keyword evidence="9 15" id="KW-0233">DNA recombination</keyword>
<dbReference type="Proteomes" id="UP000053937">
    <property type="component" value="Unassembled WGS sequence"/>
</dbReference>
<dbReference type="SMART" id="SM00487">
    <property type="entry name" value="DEXDc"/>
    <property type="match status" value="1"/>
</dbReference>
<dbReference type="InterPro" id="IPR014001">
    <property type="entry name" value="Helicase_ATP-bd"/>
</dbReference>
<evidence type="ECO:0000256" key="4">
    <source>
        <dbReference type="ARBA" id="ARBA00022763"/>
    </source>
</evidence>
<keyword evidence="5 15" id="KW-0378">Hydrolase</keyword>
<comment type="caution">
    <text evidence="18">The sequence shown here is derived from an EMBL/GenBank/DDBJ whole genome shotgun (WGS) entry which is preliminary data.</text>
</comment>
<dbReference type="NCBIfam" id="NF008165">
    <property type="entry name" value="PRK10917.1-3"/>
    <property type="match status" value="1"/>
</dbReference>
<dbReference type="PANTHER" id="PTHR47964">
    <property type="entry name" value="ATP-DEPENDENT DNA HELICASE HOMOLOG RECG, CHLOROPLASTIC"/>
    <property type="match status" value="1"/>
</dbReference>
<dbReference type="InterPro" id="IPR033454">
    <property type="entry name" value="RecG_wedge"/>
</dbReference>
<dbReference type="GO" id="GO:0043138">
    <property type="term" value="F:3'-5' DNA helicase activity"/>
    <property type="evidence" value="ECO:0007669"/>
    <property type="project" value="UniProtKB-EC"/>
</dbReference>
<evidence type="ECO:0000256" key="15">
    <source>
        <dbReference type="RuleBase" id="RU363016"/>
    </source>
</evidence>
<gene>
    <name evidence="18" type="ORF">ASB62_07375</name>
</gene>
<dbReference type="Pfam" id="PF00271">
    <property type="entry name" value="Helicase_C"/>
    <property type="match status" value="1"/>
</dbReference>
<dbReference type="OrthoDB" id="9804325at2"/>
<dbReference type="InterPro" id="IPR011545">
    <property type="entry name" value="DEAD/DEAH_box_helicase_dom"/>
</dbReference>
<sequence>MAALSSLTTLKGVGPKRAAILEQAGIATPENLFDYFPRRYIDRRTIRSIGELRAGEAVTVVGTVLQARLEGTQPGRMRFKAVLADGTGSIELTWFKGVRYFASSVVPGDALAVNGKVGVFGRQMQMQHPDFEHLGRTSVHENQEGGSDYELFHTGRIIPLYTTSAAMKQGGLHSRQLRTIIAGAFERFPPGREENLTPGIIREYGLLPLAEAYREMHFPSSPEKLEEARTRMKWTELFYTQLLFALKHAHLERNRTAPSFTHSGEVTRRFYAGLPFELTDAQKQVIREIYRDLKRSRPMNRLLQGDVGSGKTMVAMFSMALAADNGLQSAFMAPTEILAVQHFLSLKRSLHPLGIDVALLAGRQRKKERDVTLAGLADGSVTVAVGTHAMIEKGVSFSRLGLVIIDEQHRFGVLQRKALQDKAASPHVLLMTATPIPRTLTMAGFGDLDVSIIDAMPAGRVPIRTQLVPENSKNRVYELLRREVASGRQAYIVYPLVEESEKIDLRAAVESYAELAATTLGDLRLGLIHGQMTPEEKESAMDRFRAGEIDVLVGTTVIEVGVDVPNATVMVIEHAERFGLAQLHQLRGRVGRGRHASSCFLVHAPFSGDAGERLRAMESTPDGFRISEIDAAIRGAGNVLGREQAGMVSGLKLADPLLDAPLMQSARKAAFALAAEDAELRGREHAMIRSCYLRYYHDRSTLADIG</sequence>
<dbReference type="InterPro" id="IPR027417">
    <property type="entry name" value="P-loop_NTPase"/>
</dbReference>
<comment type="function">
    <text evidence="15">Plays a critical role in recombination and DNA repair. Helps process Holliday junction intermediates to mature products by catalyzing branch migration. Has replication fork regression activity, unwinds stalled or blocked replication forks to make a HJ that can be resolved. Has a DNA unwinding activity characteristic of a DNA helicase with 3'-5' polarity.</text>
</comment>
<keyword evidence="7 15" id="KW-0067">ATP-binding</keyword>
<proteinExistence type="inferred from homology"/>
<evidence type="ECO:0000256" key="3">
    <source>
        <dbReference type="ARBA" id="ARBA00022741"/>
    </source>
</evidence>
<feature type="domain" description="Helicase ATP-binding" evidence="16">
    <location>
        <begin position="292"/>
        <end position="453"/>
    </location>
</feature>
<dbReference type="CDD" id="cd18811">
    <property type="entry name" value="SF2_C_RecG"/>
    <property type="match status" value="1"/>
</dbReference>
<dbReference type="PROSITE" id="PS51194">
    <property type="entry name" value="HELICASE_CTER"/>
    <property type="match status" value="1"/>
</dbReference>
<evidence type="ECO:0000256" key="1">
    <source>
        <dbReference type="ARBA" id="ARBA00007504"/>
    </source>
</evidence>
<evidence type="ECO:0000256" key="2">
    <source>
        <dbReference type="ARBA" id="ARBA00017846"/>
    </source>
</evidence>
<evidence type="ECO:0000256" key="8">
    <source>
        <dbReference type="ARBA" id="ARBA00023125"/>
    </source>
</evidence>
<evidence type="ECO:0000259" key="17">
    <source>
        <dbReference type="PROSITE" id="PS51194"/>
    </source>
</evidence>
<evidence type="ECO:0000256" key="10">
    <source>
        <dbReference type="ARBA" id="ARBA00023204"/>
    </source>
</evidence>
<dbReference type="GO" id="GO:0005524">
    <property type="term" value="F:ATP binding"/>
    <property type="evidence" value="ECO:0007669"/>
    <property type="project" value="UniProtKB-KW"/>
</dbReference>
<evidence type="ECO:0000256" key="13">
    <source>
        <dbReference type="ARBA" id="ARBA00034808"/>
    </source>
</evidence>
<dbReference type="NCBIfam" id="TIGR00643">
    <property type="entry name" value="recG"/>
    <property type="match status" value="1"/>
</dbReference>
<dbReference type="NCBIfam" id="NF008168">
    <property type="entry name" value="PRK10917.2-2"/>
    <property type="match status" value="1"/>
</dbReference>
<evidence type="ECO:0000256" key="6">
    <source>
        <dbReference type="ARBA" id="ARBA00022806"/>
    </source>
</evidence>
<feature type="domain" description="Helicase C-terminal" evidence="17">
    <location>
        <begin position="471"/>
        <end position="637"/>
    </location>
</feature>
<dbReference type="SUPFAM" id="SSF52540">
    <property type="entry name" value="P-loop containing nucleoside triphosphate hydrolases"/>
    <property type="match status" value="2"/>
</dbReference>
<dbReference type="InterPro" id="IPR001650">
    <property type="entry name" value="Helicase_C-like"/>
</dbReference>
<dbReference type="Pfam" id="PF17191">
    <property type="entry name" value="RecG_wedge"/>
    <property type="match status" value="1"/>
</dbReference>
<dbReference type="PANTHER" id="PTHR47964:SF1">
    <property type="entry name" value="ATP-DEPENDENT DNA HELICASE HOMOLOG RECG, CHLOROPLASTIC"/>
    <property type="match status" value="1"/>
</dbReference>
<evidence type="ECO:0000256" key="5">
    <source>
        <dbReference type="ARBA" id="ARBA00022801"/>
    </source>
</evidence>
<dbReference type="Pfam" id="PF00270">
    <property type="entry name" value="DEAD"/>
    <property type="match status" value="1"/>
</dbReference>
<dbReference type="SMART" id="SM00490">
    <property type="entry name" value="HELICc"/>
    <property type="match status" value="1"/>
</dbReference>
<evidence type="ECO:0000313" key="18">
    <source>
        <dbReference type="EMBL" id="KUL23003.1"/>
    </source>
</evidence>
<dbReference type="EMBL" id="LMBR01000187">
    <property type="protein sequence ID" value="KUL23003.1"/>
    <property type="molecule type" value="Genomic_DNA"/>
</dbReference>
<dbReference type="Gene3D" id="3.40.50.300">
    <property type="entry name" value="P-loop containing nucleotide triphosphate hydrolases"/>
    <property type="match status" value="2"/>
</dbReference>
<evidence type="ECO:0000256" key="14">
    <source>
        <dbReference type="ARBA" id="ARBA00048988"/>
    </source>
</evidence>
<evidence type="ECO:0000259" key="16">
    <source>
        <dbReference type="PROSITE" id="PS51192"/>
    </source>
</evidence>
<keyword evidence="11" id="KW-0413">Isomerase</keyword>
<keyword evidence="3 15" id="KW-0547">Nucleotide-binding</keyword>
<protein>
    <recommendedName>
        <fullName evidence="2 15">ATP-dependent DNA helicase RecG</fullName>
        <ecNumber evidence="13 15">5.6.2.4</ecNumber>
    </recommendedName>
</protein>
<evidence type="ECO:0000256" key="12">
    <source>
        <dbReference type="ARBA" id="ARBA00034617"/>
    </source>
</evidence>
<dbReference type="InterPro" id="IPR047112">
    <property type="entry name" value="RecG/Mfd"/>
</dbReference>
<comment type="catalytic activity">
    <reaction evidence="14 15">
        <text>ATP + H2O = ADP + phosphate + H(+)</text>
        <dbReference type="Rhea" id="RHEA:13065"/>
        <dbReference type="ChEBI" id="CHEBI:15377"/>
        <dbReference type="ChEBI" id="CHEBI:15378"/>
        <dbReference type="ChEBI" id="CHEBI:30616"/>
        <dbReference type="ChEBI" id="CHEBI:43474"/>
        <dbReference type="ChEBI" id="CHEBI:456216"/>
        <dbReference type="EC" id="5.6.2.4"/>
    </reaction>
</comment>
<keyword evidence="8" id="KW-0238">DNA-binding</keyword>
<name>A0A101JA34_CHLLI</name>
<accession>A0A101JA34</accession>
<organism evidence="18 19">
    <name type="scientific">Chlorobium limicola</name>
    <dbReference type="NCBI Taxonomy" id="1092"/>
    <lineage>
        <taxon>Bacteria</taxon>
        <taxon>Pseudomonadati</taxon>
        <taxon>Chlorobiota</taxon>
        <taxon>Chlorobiia</taxon>
        <taxon>Chlorobiales</taxon>
        <taxon>Chlorobiaceae</taxon>
        <taxon>Chlorobium/Pelodictyon group</taxon>
        <taxon>Chlorobium</taxon>
    </lineage>
</organism>
<evidence type="ECO:0000256" key="9">
    <source>
        <dbReference type="ARBA" id="ARBA00023172"/>
    </source>
</evidence>
<evidence type="ECO:0000256" key="11">
    <source>
        <dbReference type="ARBA" id="ARBA00023235"/>
    </source>
</evidence>
<dbReference type="CDD" id="cd17992">
    <property type="entry name" value="DEXHc_RecG"/>
    <property type="match status" value="1"/>
</dbReference>
<dbReference type="InterPro" id="IPR045562">
    <property type="entry name" value="RecG_dom3_C"/>
</dbReference>
<dbReference type="GO" id="GO:0003677">
    <property type="term" value="F:DNA binding"/>
    <property type="evidence" value="ECO:0007669"/>
    <property type="project" value="UniProtKB-KW"/>
</dbReference>
<dbReference type="InterPro" id="IPR012340">
    <property type="entry name" value="NA-bd_OB-fold"/>
</dbReference>
<dbReference type="InterPro" id="IPR004609">
    <property type="entry name" value="ATP-dep_DNA_helicase_RecG"/>
</dbReference>
<dbReference type="GO" id="GO:0006281">
    <property type="term" value="P:DNA repair"/>
    <property type="evidence" value="ECO:0007669"/>
    <property type="project" value="UniProtKB-UniRule"/>
</dbReference>
<dbReference type="AlphaFoldDB" id="A0A101JA34"/>
<keyword evidence="4 15" id="KW-0227">DNA damage</keyword>
<dbReference type="Gene3D" id="2.40.50.140">
    <property type="entry name" value="Nucleic acid-binding proteins"/>
    <property type="match status" value="1"/>
</dbReference>
<reference evidence="18 19" key="1">
    <citation type="submission" date="2015-10" db="EMBL/GenBank/DDBJ databases">
        <title>Draft Genome Sequence of Chlorobium limicola strain Frasassi Growing under Artificial Lighting in the Frasassi Cave System.</title>
        <authorList>
            <person name="Mansor M."/>
            <person name="Macalady J."/>
        </authorList>
    </citation>
    <scope>NUCLEOTIDE SEQUENCE [LARGE SCALE GENOMIC DNA]</scope>
    <source>
        <strain evidence="18 19">Frasassi</strain>
    </source>
</reference>
<dbReference type="SUPFAM" id="SSF50249">
    <property type="entry name" value="Nucleic acid-binding proteins"/>
    <property type="match status" value="1"/>
</dbReference>
<keyword evidence="6 15" id="KW-0347">Helicase</keyword>
<comment type="similarity">
    <text evidence="1 15">Belongs to the helicase family. RecG subfamily.</text>
</comment>
<dbReference type="GO" id="GO:0016887">
    <property type="term" value="F:ATP hydrolysis activity"/>
    <property type="evidence" value="ECO:0007669"/>
    <property type="project" value="RHEA"/>
</dbReference>
<dbReference type="CDD" id="cd04488">
    <property type="entry name" value="RecG_wedge_OBF"/>
    <property type="match status" value="1"/>
</dbReference>
<comment type="catalytic activity">
    <reaction evidence="12 15">
        <text>Couples ATP hydrolysis with the unwinding of duplex DNA by translocating in the 3'-5' direction.</text>
        <dbReference type="EC" id="5.6.2.4"/>
    </reaction>
</comment>
<dbReference type="RefSeq" id="WP_059139275.1">
    <property type="nucleotide sequence ID" value="NZ_LMBR01000187.1"/>
</dbReference>
<evidence type="ECO:0000313" key="19">
    <source>
        <dbReference type="Proteomes" id="UP000053937"/>
    </source>
</evidence>
<keyword evidence="10 15" id="KW-0234">DNA repair</keyword>
<dbReference type="PROSITE" id="PS51192">
    <property type="entry name" value="HELICASE_ATP_BIND_1"/>
    <property type="match status" value="1"/>
</dbReference>
<keyword evidence="19" id="KW-1185">Reference proteome</keyword>
<dbReference type="Pfam" id="PF19833">
    <property type="entry name" value="RecG_dom3_C"/>
    <property type="match status" value="1"/>
</dbReference>